<dbReference type="SUPFAM" id="SSF52980">
    <property type="entry name" value="Restriction endonuclease-like"/>
    <property type="match status" value="1"/>
</dbReference>
<keyword evidence="2" id="KW-0540">Nuclease</keyword>
<dbReference type="InterPro" id="IPR015109">
    <property type="entry name" value="Restrct_endonuc_II_EcoRII_C"/>
</dbReference>
<dbReference type="Gene3D" id="3.40.91.80">
    <property type="match status" value="1"/>
</dbReference>
<proteinExistence type="predicted"/>
<evidence type="ECO:0000313" key="2">
    <source>
        <dbReference type="EMBL" id="RNC96205.1"/>
    </source>
</evidence>
<dbReference type="InterPro" id="IPR038365">
    <property type="entry name" value="EcoRII_C_sf"/>
</dbReference>
<evidence type="ECO:0000259" key="1">
    <source>
        <dbReference type="Pfam" id="PF09019"/>
    </source>
</evidence>
<dbReference type="AlphaFoldDB" id="A0A3M8H161"/>
<dbReference type="GO" id="GO:0009036">
    <property type="term" value="F:type II site-specific deoxyribonuclease activity"/>
    <property type="evidence" value="ECO:0007669"/>
    <property type="project" value="InterPro"/>
</dbReference>
<reference evidence="2 3" key="1">
    <citation type="journal article" date="2014" name="Int. J. Syst. Evol. Microbiol.">
        <title>Lysinibacillus halotolerans sp. nov., isolated from saline-alkaline soil.</title>
        <authorList>
            <person name="Kong D."/>
            <person name="Wang Y."/>
            <person name="Zhao B."/>
            <person name="Li Y."/>
            <person name="Song J."/>
            <person name="Zhai Y."/>
            <person name="Zhang C."/>
            <person name="Wang H."/>
            <person name="Chen X."/>
            <person name="Zhao B."/>
            <person name="Ruan Z."/>
        </authorList>
    </citation>
    <scope>NUCLEOTIDE SEQUENCE [LARGE SCALE GENOMIC DNA]</scope>
    <source>
        <strain evidence="2 3">MCCC 1A12703</strain>
    </source>
</reference>
<dbReference type="Pfam" id="PF09019">
    <property type="entry name" value="EcoRII-C"/>
    <property type="match status" value="1"/>
</dbReference>
<dbReference type="GO" id="GO:0003677">
    <property type="term" value="F:DNA binding"/>
    <property type="evidence" value="ECO:0007669"/>
    <property type="project" value="InterPro"/>
</dbReference>
<sequence length="320" mass="37415">MLVAKKKELKILNLEDFKLLIRKNRNTIIPKPRELVDEALKNSPYYSKDPTFFLENATEILYELRAECWGTYLQHEKDLNIKIGEILVQQDLAINKNDSNNAAEIIGLFLEKYSDHLFELSKSNTNSRRSRAGKEFEAIIEAILLRAGIYFDNQGVIGSNLFETERLGKLVDCVVPGVIEYNLEKRKCSLISMKTSLRERWQEVPEEMKRTGAQEMFLLTLDNGITKNTIESLASHNITLVVPDDLKVNTYEKHLSVYGITQFLYELIERNQLWINRKDLSADYYIQKLKTIELRLKDIRDPYEQQIFEELSTYCYKKLK</sequence>
<organism evidence="2 3">
    <name type="scientific">Lysinibacillus halotolerans</name>
    <dbReference type="NCBI Taxonomy" id="1368476"/>
    <lineage>
        <taxon>Bacteria</taxon>
        <taxon>Bacillati</taxon>
        <taxon>Bacillota</taxon>
        <taxon>Bacilli</taxon>
        <taxon>Bacillales</taxon>
        <taxon>Bacillaceae</taxon>
        <taxon>Lysinibacillus</taxon>
    </lineage>
</organism>
<dbReference type="CDD" id="cd22320">
    <property type="entry name" value="Ecl18kI-like"/>
    <property type="match status" value="1"/>
</dbReference>
<name>A0A3M8H161_9BACI</name>
<keyword evidence="3" id="KW-1185">Reference proteome</keyword>
<feature type="domain" description="Restriction endonuclease type II EcoRII C-terminal" evidence="1">
    <location>
        <begin position="115"/>
        <end position="254"/>
    </location>
</feature>
<keyword evidence="2" id="KW-0255">Endonuclease</keyword>
<protein>
    <submittedName>
        <fullName evidence="2">Restriction endonuclease</fullName>
    </submittedName>
</protein>
<dbReference type="Proteomes" id="UP000279909">
    <property type="component" value="Unassembled WGS sequence"/>
</dbReference>
<comment type="caution">
    <text evidence="2">The sequence shown here is derived from an EMBL/GenBank/DDBJ whole genome shotgun (WGS) entry which is preliminary data.</text>
</comment>
<dbReference type="InterPro" id="IPR011335">
    <property type="entry name" value="Restrct_endonuc-II-like"/>
</dbReference>
<dbReference type="GO" id="GO:0009307">
    <property type="term" value="P:DNA restriction-modification system"/>
    <property type="evidence" value="ECO:0007669"/>
    <property type="project" value="InterPro"/>
</dbReference>
<gene>
    <name evidence="2" type="ORF">EC501_17400</name>
</gene>
<dbReference type="EMBL" id="RHLQ01000073">
    <property type="protein sequence ID" value="RNC96205.1"/>
    <property type="molecule type" value="Genomic_DNA"/>
</dbReference>
<evidence type="ECO:0000313" key="3">
    <source>
        <dbReference type="Proteomes" id="UP000279909"/>
    </source>
</evidence>
<accession>A0A3M8H161</accession>
<keyword evidence="2" id="KW-0378">Hydrolase</keyword>